<evidence type="ECO:0000313" key="2">
    <source>
        <dbReference type="Proteomes" id="UP000038040"/>
    </source>
</evidence>
<sequence length="70" mass="8130">MDPSEDKIVQDCIHLRSNTTSTNNVIVERGLRWLRHVLLRPPQELTHISLFAKPCDCWPQKRGRSRPGLI</sequence>
<dbReference type="AlphaFoldDB" id="A0A0N4UL01"/>
<gene>
    <name evidence="1" type="ORF">DME_LOCUS2421</name>
</gene>
<accession>A0A0N4UL01</accession>
<organism evidence="2 4">
    <name type="scientific">Dracunculus medinensis</name>
    <name type="common">Guinea worm</name>
    <dbReference type="NCBI Taxonomy" id="318479"/>
    <lineage>
        <taxon>Eukaryota</taxon>
        <taxon>Metazoa</taxon>
        <taxon>Ecdysozoa</taxon>
        <taxon>Nematoda</taxon>
        <taxon>Chromadorea</taxon>
        <taxon>Rhabditida</taxon>
        <taxon>Spirurina</taxon>
        <taxon>Dracunculoidea</taxon>
        <taxon>Dracunculidae</taxon>
        <taxon>Dracunculus</taxon>
    </lineage>
</organism>
<evidence type="ECO:0000313" key="4">
    <source>
        <dbReference type="WBParaSite" id="DME_0000844601-mRNA-1"/>
    </source>
</evidence>
<name>A0A0N4UL01_DRAME</name>
<reference evidence="4" key="1">
    <citation type="submission" date="2017-02" db="UniProtKB">
        <authorList>
            <consortium name="WormBaseParasite"/>
        </authorList>
    </citation>
    <scope>IDENTIFICATION</scope>
</reference>
<dbReference type="EMBL" id="UYYG01000060">
    <property type="protein sequence ID" value="VDN52448.1"/>
    <property type="molecule type" value="Genomic_DNA"/>
</dbReference>
<evidence type="ECO:0000313" key="1">
    <source>
        <dbReference type="EMBL" id="VDN52448.1"/>
    </source>
</evidence>
<proteinExistence type="predicted"/>
<evidence type="ECO:0000313" key="3">
    <source>
        <dbReference type="Proteomes" id="UP000274756"/>
    </source>
</evidence>
<dbReference type="Proteomes" id="UP000274756">
    <property type="component" value="Unassembled WGS sequence"/>
</dbReference>
<keyword evidence="3" id="KW-1185">Reference proteome</keyword>
<dbReference type="Proteomes" id="UP000038040">
    <property type="component" value="Unplaced"/>
</dbReference>
<protein>
    <submittedName>
        <fullName evidence="1 4">Uncharacterized protein</fullName>
    </submittedName>
</protein>
<dbReference type="WBParaSite" id="DME_0000844601-mRNA-1">
    <property type="protein sequence ID" value="DME_0000844601-mRNA-1"/>
    <property type="gene ID" value="DME_0000844601"/>
</dbReference>
<reference evidence="1 3" key="2">
    <citation type="submission" date="2018-11" db="EMBL/GenBank/DDBJ databases">
        <authorList>
            <consortium name="Pathogen Informatics"/>
        </authorList>
    </citation>
    <scope>NUCLEOTIDE SEQUENCE [LARGE SCALE GENOMIC DNA]</scope>
</reference>